<sequence>MLSSFHQRPSSRLCVRKIKTLERQTRRRSTDANFLSLTPTSSTTCLNNVSKGPTKHRKLSSVVALEYLQ</sequence>
<accession>A0A067SUN1</accession>
<proteinExistence type="predicted"/>
<name>A0A067SUN1_GALM3</name>
<reference evidence="2" key="1">
    <citation type="journal article" date="2014" name="Proc. Natl. Acad. Sci. U.S.A.">
        <title>Extensive sampling of basidiomycete genomes demonstrates inadequacy of the white-rot/brown-rot paradigm for wood decay fungi.</title>
        <authorList>
            <person name="Riley R."/>
            <person name="Salamov A.A."/>
            <person name="Brown D.W."/>
            <person name="Nagy L.G."/>
            <person name="Floudas D."/>
            <person name="Held B.W."/>
            <person name="Levasseur A."/>
            <person name="Lombard V."/>
            <person name="Morin E."/>
            <person name="Otillar R."/>
            <person name="Lindquist E.A."/>
            <person name="Sun H."/>
            <person name="LaButti K.M."/>
            <person name="Schmutz J."/>
            <person name="Jabbour D."/>
            <person name="Luo H."/>
            <person name="Baker S.E."/>
            <person name="Pisabarro A.G."/>
            <person name="Walton J.D."/>
            <person name="Blanchette R.A."/>
            <person name="Henrissat B."/>
            <person name="Martin F."/>
            <person name="Cullen D."/>
            <person name="Hibbett D.S."/>
            <person name="Grigoriev I.V."/>
        </authorList>
    </citation>
    <scope>NUCLEOTIDE SEQUENCE [LARGE SCALE GENOMIC DNA]</scope>
    <source>
        <strain evidence="2">CBS 339.88</strain>
    </source>
</reference>
<dbReference type="AlphaFoldDB" id="A0A067SUN1"/>
<gene>
    <name evidence="1" type="ORF">GALMADRAFT_800915</name>
</gene>
<protein>
    <submittedName>
        <fullName evidence="1">Uncharacterized protein</fullName>
    </submittedName>
</protein>
<evidence type="ECO:0000313" key="2">
    <source>
        <dbReference type="Proteomes" id="UP000027222"/>
    </source>
</evidence>
<keyword evidence="2" id="KW-1185">Reference proteome</keyword>
<dbReference type="HOGENOM" id="CLU_2776106_0_0_1"/>
<evidence type="ECO:0000313" key="1">
    <source>
        <dbReference type="EMBL" id="KDR71399.1"/>
    </source>
</evidence>
<organism evidence="1 2">
    <name type="scientific">Galerina marginata (strain CBS 339.88)</name>
    <dbReference type="NCBI Taxonomy" id="685588"/>
    <lineage>
        <taxon>Eukaryota</taxon>
        <taxon>Fungi</taxon>
        <taxon>Dikarya</taxon>
        <taxon>Basidiomycota</taxon>
        <taxon>Agaricomycotina</taxon>
        <taxon>Agaricomycetes</taxon>
        <taxon>Agaricomycetidae</taxon>
        <taxon>Agaricales</taxon>
        <taxon>Agaricineae</taxon>
        <taxon>Strophariaceae</taxon>
        <taxon>Galerina</taxon>
    </lineage>
</organism>
<dbReference type="Proteomes" id="UP000027222">
    <property type="component" value="Unassembled WGS sequence"/>
</dbReference>
<dbReference type="EMBL" id="KL142393">
    <property type="protein sequence ID" value="KDR71399.1"/>
    <property type="molecule type" value="Genomic_DNA"/>
</dbReference>